<evidence type="ECO:0000313" key="3">
    <source>
        <dbReference type="Proteomes" id="UP001430306"/>
    </source>
</evidence>
<feature type="region of interest" description="Disordered" evidence="1">
    <location>
        <begin position="19"/>
        <end position="57"/>
    </location>
</feature>
<gene>
    <name evidence="2" type="ORF">LOC71_18940</name>
</gene>
<dbReference type="PROSITE" id="PS51257">
    <property type="entry name" value="PROKAR_LIPOPROTEIN"/>
    <property type="match status" value="1"/>
</dbReference>
<keyword evidence="3" id="KW-1185">Reference proteome</keyword>
<proteinExistence type="predicted"/>
<dbReference type="Proteomes" id="UP001430306">
    <property type="component" value="Unassembled WGS sequence"/>
</dbReference>
<evidence type="ECO:0000256" key="1">
    <source>
        <dbReference type="SAM" id="MobiDB-lite"/>
    </source>
</evidence>
<accession>A0ABS8NLB1</accession>
<sequence>MKHHFQLLVLLSVLVAATGCSPSEPVPNTGSLSGSPESTTAEGESKSVGSTTPVDPAIDAGMMADELEHSQRLMPKATNRLNATIETNPESHD</sequence>
<reference evidence="2" key="1">
    <citation type="submission" date="2021-11" db="EMBL/GenBank/DDBJ databases">
        <title>Genome sequence.</title>
        <authorList>
            <person name="Sun Q."/>
        </authorList>
    </citation>
    <scope>NUCLEOTIDE SEQUENCE</scope>
    <source>
        <strain evidence="2">JC740</strain>
    </source>
</reference>
<evidence type="ECO:0008006" key="4">
    <source>
        <dbReference type="Google" id="ProtNLM"/>
    </source>
</evidence>
<feature type="compositionally biased region" description="Polar residues" evidence="1">
    <location>
        <begin position="26"/>
        <end position="53"/>
    </location>
</feature>
<feature type="region of interest" description="Disordered" evidence="1">
    <location>
        <begin position="72"/>
        <end position="93"/>
    </location>
</feature>
<organism evidence="2 3">
    <name type="scientific">Rhodopirellula halodulae</name>
    <dbReference type="NCBI Taxonomy" id="2894198"/>
    <lineage>
        <taxon>Bacteria</taxon>
        <taxon>Pseudomonadati</taxon>
        <taxon>Planctomycetota</taxon>
        <taxon>Planctomycetia</taxon>
        <taxon>Pirellulales</taxon>
        <taxon>Pirellulaceae</taxon>
        <taxon>Rhodopirellula</taxon>
    </lineage>
</organism>
<name>A0ABS8NLB1_9BACT</name>
<dbReference type="RefSeq" id="WP_230275789.1">
    <property type="nucleotide sequence ID" value="NZ_JAJKFW010000047.1"/>
</dbReference>
<dbReference type="EMBL" id="JAJKFW010000047">
    <property type="protein sequence ID" value="MCC9644359.1"/>
    <property type="molecule type" value="Genomic_DNA"/>
</dbReference>
<protein>
    <recommendedName>
        <fullName evidence="4">Secreted protein</fullName>
    </recommendedName>
</protein>
<evidence type="ECO:0000313" key="2">
    <source>
        <dbReference type="EMBL" id="MCC9644359.1"/>
    </source>
</evidence>
<comment type="caution">
    <text evidence="2">The sequence shown here is derived from an EMBL/GenBank/DDBJ whole genome shotgun (WGS) entry which is preliminary data.</text>
</comment>
<feature type="compositionally biased region" description="Polar residues" evidence="1">
    <location>
        <begin position="79"/>
        <end position="93"/>
    </location>
</feature>